<dbReference type="InterPro" id="IPR005471">
    <property type="entry name" value="Tscrpt_reg_IclR_N"/>
</dbReference>
<dbReference type="GO" id="GO:0003677">
    <property type="term" value="F:DNA binding"/>
    <property type="evidence" value="ECO:0007669"/>
    <property type="project" value="UniProtKB-KW"/>
</dbReference>
<dbReference type="InterPro" id="IPR050707">
    <property type="entry name" value="HTH_MetabolicPath_Reg"/>
</dbReference>
<organism evidence="6 7">
    <name type="scientific">Rubricella aquisinus</name>
    <dbReference type="NCBI Taxonomy" id="2028108"/>
    <lineage>
        <taxon>Bacteria</taxon>
        <taxon>Pseudomonadati</taxon>
        <taxon>Pseudomonadota</taxon>
        <taxon>Alphaproteobacteria</taxon>
        <taxon>Rhodobacterales</taxon>
        <taxon>Paracoccaceae</taxon>
        <taxon>Rubricella</taxon>
    </lineage>
</organism>
<proteinExistence type="predicted"/>
<keyword evidence="7" id="KW-1185">Reference proteome</keyword>
<evidence type="ECO:0000259" key="4">
    <source>
        <dbReference type="PROSITE" id="PS51077"/>
    </source>
</evidence>
<evidence type="ECO:0000313" key="6">
    <source>
        <dbReference type="EMBL" id="MBB5516445.1"/>
    </source>
</evidence>
<evidence type="ECO:0000259" key="5">
    <source>
        <dbReference type="PROSITE" id="PS51078"/>
    </source>
</evidence>
<dbReference type="Pfam" id="PF01614">
    <property type="entry name" value="IclR_C"/>
    <property type="match status" value="1"/>
</dbReference>
<name>A0A840X3N3_9RHOB</name>
<dbReference type="SUPFAM" id="SSF55781">
    <property type="entry name" value="GAF domain-like"/>
    <property type="match status" value="1"/>
</dbReference>
<dbReference type="InterPro" id="IPR029016">
    <property type="entry name" value="GAF-like_dom_sf"/>
</dbReference>
<dbReference type="RefSeq" id="WP_184012060.1">
    <property type="nucleotide sequence ID" value="NZ_JACIJS010000007.1"/>
</dbReference>
<gene>
    <name evidence="6" type="ORF">FHS89_002476</name>
</gene>
<dbReference type="PROSITE" id="PS51077">
    <property type="entry name" value="HTH_ICLR"/>
    <property type="match status" value="1"/>
</dbReference>
<reference evidence="6 7" key="1">
    <citation type="submission" date="2020-08" db="EMBL/GenBank/DDBJ databases">
        <title>Genomic Encyclopedia of Type Strains, Phase IV (KMG-IV): sequencing the most valuable type-strain genomes for metagenomic binning, comparative biology and taxonomic classification.</title>
        <authorList>
            <person name="Goeker M."/>
        </authorList>
    </citation>
    <scope>NUCLEOTIDE SEQUENCE [LARGE SCALE GENOMIC DNA]</scope>
    <source>
        <strain evidence="6 7">DSM 103377</strain>
    </source>
</reference>
<dbReference type="PANTHER" id="PTHR30136:SF24">
    <property type="entry name" value="HTH-TYPE TRANSCRIPTIONAL REPRESSOR ALLR"/>
    <property type="match status" value="1"/>
</dbReference>
<comment type="caution">
    <text evidence="6">The sequence shown here is derived from an EMBL/GenBank/DDBJ whole genome shotgun (WGS) entry which is preliminary data.</text>
</comment>
<dbReference type="GO" id="GO:0045892">
    <property type="term" value="P:negative regulation of DNA-templated transcription"/>
    <property type="evidence" value="ECO:0007669"/>
    <property type="project" value="TreeGrafter"/>
</dbReference>
<dbReference type="PANTHER" id="PTHR30136">
    <property type="entry name" value="HELIX-TURN-HELIX TRANSCRIPTIONAL REGULATOR, ICLR FAMILY"/>
    <property type="match status" value="1"/>
</dbReference>
<dbReference type="SMART" id="SM00346">
    <property type="entry name" value="HTH_ICLR"/>
    <property type="match status" value="1"/>
</dbReference>
<protein>
    <submittedName>
        <fullName evidence="6">IclR family acetate operon transcriptional repressor</fullName>
    </submittedName>
</protein>
<feature type="domain" description="HTH iclR-type" evidence="4">
    <location>
        <begin position="17"/>
        <end position="79"/>
    </location>
</feature>
<dbReference type="InterPro" id="IPR036390">
    <property type="entry name" value="WH_DNA-bd_sf"/>
</dbReference>
<keyword evidence="3" id="KW-0804">Transcription</keyword>
<evidence type="ECO:0000256" key="3">
    <source>
        <dbReference type="ARBA" id="ARBA00023163"/>
    </source>
</evidence>
<evidence type="ECO:0000256" key="1">
    <source>
        <dbReference type="ARBA" id="ARBA00023015"/>
    </source>
</evidence>
<dbReference type="EMBL" id="JACIJS010000007">
    <property type="protein sequence ID" value="MBB5516445.1"/>
    <property type="molecule type" value="Genomic_DNA"/>
</dbReference>
<evidence type="ECO:0000313" key="7">
    <source>
        <dbReference type="Proteomes" id="UP000553766"/>
    </source>
</evidence>
<dbReference type="Gene3D" id="1.10.10.10">
    <property type="entry name" value="Winged helix-like DNA-binding domain superfamily/Winged helix DNA-binding domain"/>
    <property type="match status" value="1"/>
</dbReference>
<keyword evidence="2" id="KW-0238">DNA-binding</keyword>
<dbReference type="PROSITE" id="PS51078">
    <property type="entry name" value="ICLR_ED"/>
    <property type="match status" value="1"/>
</dbReference>
<dbReference type="GO" id="GO:0003700">
    <property type="term" value="F:DNA-binding transcription factor activity"/>
    <property type="evidence" value="ECO:0007669"/>
    <property type="project" value="TreeGrafter"/>
</dbReference>
<dbReference type="Gene3D" id="3.30.450.40">
    <property type="match status" value="1"/>
</dbReference>
<accession>A0A840X3N3</accession>
<sequence length="273" mass="29318">MKIQPRTEAEQDRTGQVRSVVRSLTVLRAIAATDNGLTLTEVAERAGLPASTTHRLLTTLESERFVRFDAGSGVWQIGVNAFVVGSAFTRTRNLLALAKPYLRRLMDLTGETANIFVENGGQVVCLDQVESRFTMRAITQVGGRLPMHCSGSGKALLSQMPPERQARIMSDIPLEQITPHTVVDQGKLIAQLTKARTDGVAIDDQEHAEGLRCVASCVFGELGQPIAAISVSGPTSRITDARIVEIAANVQKIAAEITAEFGGTTEPALRSIG</sequence>
<evidence type="ECO:0000256" key="2">
    <source>
        <dbReference type="ARBA" id="ARBA00023125"/>
    </source>
</evidence>
<dbReference type="Pfam" id="PF09339">
    <property type="entry name" value="HTH_IclR"/>
    <property type="match status" value="1"/>
</dbReference>
<dbReference type="InterPro" id="IPR036388">
    <property type="entry name" value="WH-like_DNA-bd_sf"/>
</dbReference>
<feature type="domain" description="IclR-ED" evidence="5">
    <location>
        <begin position="80"/>
        <end position="263"/>
    </location>
</feature>
<keyword evidence="1" id="KW-0805">Transcription regulation</keyword>
<dbReference type="AlphaFoldDB" id="A0A840X3N3"/>
<dbReference type="InterPro" id="IPR014757">
    <property type="entry name" value="Tscrpt_reg_IclR_C"/>
</dbReference>
<dbReference type="Proteomes" id="UP000553766">
    <property type="component" value="Unassembled WGS sequence"/>
</dbReference>
<dbReference type="SUPFAM" id="SSF46785">
    <property type="entry name" value="Winged helix' DNA-binding domain"/>
    <property type="match status" value="1"/>
</dbReference>
<dbReference type="FunFam" id="1.10.10.10:FF:000056">
    <property type="entry name" value="IclR family transcriptional regulator"/>
    <property type="match status" value="1"/>
</dbReference>